<dbReference type="EMBL" id="AMZY02000006">
    <property type="protein sequence ID" value="EMS34302.1"/>
    <property type="molecule type" value="Genomic_DNA"/>
</dbReference>
<reference evidence="1" key="1">
    <citation type="submission" date="2013-01" db="EMBL/GenBank/DDBJ databases">
        <title>Genome assembly of Mariniradius saccharolyticus AK6.</title>
        <authorList>
            <person name="Vaidya B."/>
            <person name="Khatri I."/>
            <person name="Tanuku N.R.S."/>
            <person name="Subramanian S."/>
            <person name="Pinnaka A."/>
        </authorList>
    </citation>
    <scope>NUCLEOTIDE SEQUENCE [LARGE SCALE GENOMIC DNA]</scope>
    <source>
        <strain evidence="1">AK6</strain>
    </source>
</reference>
<dbReference type="Proteomes" id="UP000010953">
    <property type="component" value="Unassembled WGS sequence"/>
</dbReference>
<gene>
    <name evidence="1" type="ORF">C943_03521</name>
</gene>
<dbReference type="STRING" id="1239962.C943_03521"/>
<accession>M7Y0Q0</accession>
<protein>
    <submittedName>
        <fullName evidence="1">Uncharacterized protein</fullName>
    </submittedName>
</protein>
<organism evidence="1 2">
    <name type="scientific">Mariniradius saccharolyticus AK6</name>
    <dbReference type="NCBI Taxonomy" id="1239962"/>
    <lineage>
        <taxon>Bacteria</taxon>
        <taxon>Pseudomonadati</taxon>
        <taxon>Bacteroidota</taxon>
        <taxon>Cytophagia</taxon>
        <taxon>Cytophagales</taxon>
        <taxon>Cyclobacteriaceae</taxon>
        <taxon>Mariniradius</taxon>
    </lineage>
</organism>
<keyword evidence="2" id="KW-1185">Reference proteome</keyword>
<evidence type="ECO:0000313" key="2">
    <source>
        <dbReference type="Proteomes" id="UP000010953"/>
    </source>
</evidence>
<dbReference type="InParanoid" id="M7Y0Q0"/>
<sequence length="41" mass="4428">MLQQVGEKMEGIYDWGIGCWVIGDSLLSFWLLGEGLGLVGG</sequence>
<dbReference type="AlphaFoldDB" id="M7Y0Q0"/>
<comment type="caution">
    <text evidence="1">The sequence shown here is derived from an EMBL/GenBank/DDBJ whole genome shotgun (WGS) entry which is preliminary data.</text>
</comment>
<evidence type="ECO:0000313" key="1">
    <source>
        <dbReference type="EMBL" id="EMS34302.1"/>
    </source>
</evidence>
<proteinExistence type="predicted"/>
<name>M7Y0Q0_9BACT</name>